<evidence type="ECO:0000313" key="1">
    <source>
        <dbReference type="EMBL" id="MBB5348812.1"/>
    </source>
</evidence>
<comment type="caution">
    <text evidence="1">The sequence shown here is derived from an EMBL/GenBank/DDBJ whole genome shotgun (WGS) entry which is preliminary data.</text>
</comment>
<dbReference type="InterPro" id="IPR038128">
    <property type="entry name" value="Gamma_PGA_hydro_sf"/>
</dbReference>
<dbReference type="Proteomes" id="UP000539642">
    <property type="component" value="Unassembled WGS sequence"/>
</dbReference>
<protein>
    <submittedName>
        <fullName evidence="1">Phage replication-related protein YjqB (UPF0714/DUF867 family)</fullName>
    </submittedName>
</protein>
<name>A0A840USP1_9BACT</name>
<keyword evidence="2" id="KW-1185">Reference proteome</keyword>
<proteinExistence type="predicted"/>
<gene>
    <name evidence="1" type="ORF">HNQ81_002552</name>
</gene>
<reference evidence="1 2" key="1">
    <citation type="submission" date="2020-08" db="EMBL/GenBank/DDBJ databases">
        <title>Genomic Encyclopedia of Type Strains, Phase IV (KMG-IV): sequencing the most valuable type-strain genomes for metagenomic binning, comparative biology and taxonomic classification.</title>
        <authorList>
            <person name="Goeker M."/>
        </authorList>
    </citation>
    <scope>NUCLEOTIDE SEQUENCE [LARGE SCALE GENOMIC DNA]</scope>
    <source>
        <strain evidence="1 2">DSM 28570</strain>
    </source>
</reference>
<evidence type="ECO:0000313" key="2">
    <source>
        <dbReference type="Proteomes" id="UP000539642"/>
    </source>
</evidence>
<accession>A0A840USP1</accession>
<sequence length="202" mass="21954">MMDTYSSFAELSRNEQDGVDFTILFRQRNSRFAIIAPHGGGIEPGTVDIADALAGSEFSFYAFKGTKKSGNTVLHLTSNRFDEPVGLTIAGNAAIVISIHGSRDRGDTILIGGRHRELKQRLLEALRSAGFTAEISESAGLRGQDPANICNHGTSGEGVQLEIARGLREKMFAHLCHRPLRKRTPIFGAFVASIRTVLSLSR</sequence>
<organism evidence="1 2">
    <name type="scientific">Desulfoprunum benzoelyticum</name>
    <dbReference type="NCBI Taxonomy" id="1506996"/>
    <lineage>
        <taxon>Bacteria</taxon>
        <taxon>Pseudomonadati</taxon>
        <taxon>Thermodesulfobacteriota</taxon>
        <taxon>Desulfobulbia</taxon>
        <taxon>Desulfobulbales</taxon>
        <taxon>Desulfobulbaceae</taxon>
        <taxon>Desulfoprunum</taxon>
    </lineage>
</organism>
<dbReference type="EMBL" id="JACHEO010000015">
    <property type="protein sequence ID" value="MBB5348812.1"/>
    <property type="molecule type" value="Genomic_DNA"/>
</dbReference>
<dbReference type="AlphaFoldDB" id="A0A840USP1"/>
<dbReference type="InterPro" id="IPR008585">
    <property type="entry name" value="Gamma_PGA_hydro"/>
</dbReference>
<dbReference type="Pfam" id="PF05908">
    <property type="entry name" value="Gamma_PGA_hydro"/>
    <property type="match status" value="1"/>
</dbReference>
<dbReference type="RefSeq" id="WP_183351634.1">
    <property type="nucleotide sequence ID" value="NZ_JACHEO010000015.1"/>
</dbReference>
<dbReference type="Gene3D" id="3.40.630.100">
    <property type="entry name" value="Poly-gamma-glutamate hydrolase, zinc-binding motif"/>
    <property type="match status" value="1"/>
</dbReference>